<dbReference type="InterPro" id="IPR011050">
    <property type="entry name" value="Pectin_lyase_fold/virulence"/>
</dbReference>
<dbReference type="EMBL" id="CP025066">
    <property type="protein sequence ID" value="AUX07756.1"/>
    <property type="molecule type" value="Genomic_DNA"/>
</dbReference>
<dbReference type="Gene3D" id="3.30.70.2050">
    <property type="match status" value="1"/>
</dbReference>
<evidence type="ECO:0000313" key="4">
    <source>
        <dbReference type="EMBL" id="AUX07756.1"/>
    </source>
</evidence>
<evidence type="ECO:0000256" key="2">
    <source>
        <dbReference type="SAM" id="MobiDB-lite"/>
    </source>
</evidence>
<feature type="region of interest" description="Disordered" evidence="2">
    <location>
        <begin position="180"/>
        <end position="204"/>
    </location>
</feature>
<dbReference type="AlphaFoldDB" id="A0A343TF84"/>
<dbReference type="InterPro" id="IPR007742">
    <property type="entry name" value="NosD_dom"/>
</dbReference>
<dbReference type="InterPro" id="IPR008719">
    <property type="entry name" value="N2O_reductase_NosL"/>
</dbReference>
<keyword evidence="5" id="KW-1185">Reference proteome</keyword>
<dbReference type="PANTHER" id="PTHR22990:SF15">
    <property type="entry name" value="F-BOX ONLY PROTEIN 10"/>
    <property type="match status" value="1"/>
</dbReference>
<evidence type="ECO:0000313" key="5">
    <source>
        <dbReference type="Proteomes" id="UP000263012"/>
    </source>
</evidence>
<protein>
    <submittedName>
        <fullName evidence="4">Nitrous oxide reductase maturation protein NosD</fullName>
    </submittedName>
</protein>
<dbReference type="OrthoDB" id="29186at2157"/>
<feature type="domain" description="Periplasmic copper-binding protein NosD beta helix" evidence="3">
    <location>
        <begin position="388"/>
        <end position="558"/>
    </location>
</feature>
<gene>
    <name evidence="4" type="ORF">AArcSl_0098</name>
</gene>
<organism evidence="4 5">
    <name type="scientific">Halalkaliarchaeum desulfuricum</name>
    <dbReference type="NCBI Taxonomy" id="2055893"/>
    <lineage>
        <taxon>Archaea</taxon>
        <taxon>Methanobacteriati</taxon>
        <taxon>Methanobacteriota</taxon>
        <taxon>Stenosarchaea group</taxon>
        <taxon>Halobacteria</taxon>
        <taxon>Halobacteriales</taxon>
        <taxon>Haloferacaceae</taxon>
        <taxon>Halalkaliarchaeum</taxon>
    </lineage>
</organism>
<sequence>MSWSTPRSLAVAGIVLALLFGLGTLGLFVVDAGATETEPVPFDETVTVGLTSETAATLDENVSLPRVQVFYSQYRYVTGYYGVGTYADVSSQPGHDAQFGYPMAVHVTDYAGTGIRLDEDGYPAPMRTPGWVAADEAVYVVESDARSPDGGATVPFSNRGEAEAFVHDHGGEVVDWETALDRSEERSGAESVRKSVDDRRVQADTEVDSRTQLLDEEARPVSVVVGEDADTIQAAVDAAEPNTTVVVPPGTYEEHVEIDRPITLVGVDGNGSRVHLSGDGNGTVIRITADRAAVAGVAISGVGNETRDPDAVPTDAWDANVELGYGHGDAGIAAVDAADVLIAGVAVDTPANGILLRDSPGAVVRDVDVVGADEWLDGFMGVMVMRSPAVVENSTFAGGRDGVYTHRSHGAVVRNNSMDGMRYGVHLMHTDDALIADNVVRGGAFGGITIMTDPAGNAIVGNDVTNSSTGISPSGSDVYVAENVLVDNDRGMSTATRTSLYEHNVLANNDVGARVSSILPTNRIVANDFVGNERHVYASGIGPLRIWTHDGAGNYWDGALGDLDGVNEPGDATTLSREYVATDPVDERLGRTAGATTLARSPAVGALRSLSDAVPGLKTGGVVDVAPRGSPANPEVLERAKLLEWIDDTETAADTGSEKTEDRTEEER</sequence>
<proteinExistence type="predicted"/>
<dbReference type="InterPro" id="IPR051550">
    <property type="entry name" value="SCF-Subunits/Alg-Epimerases"/>
</dbReference>
<dbReference type="SMART" id="SM00710">
    <property type="entry name" value="PbH1"/>
    <property type="match status" value="7"/>
</dbReference>
<reference evidence="5" key="1">
    <citation type="submission" date="2017-11" db="EMBL/GenBank/DDBJ databases">
        <title>Phenotypic and genomic properties of facultatively anaerobic sulfur-reducing natronoarchaea from hypersaline soda lakes.</title>
        <authorList>
            <person name="Sorokin D.Y."/>
            <person name="Kublanov I.V."/>
            <person name="Roman P."/>
            <person name="Sinninghe Damste J.S."/>
            <person name="Golyshin P.N."/>
            <person name="Rojo D."/>
            <person name="Ciordia S."/>
            <person name="Mena M.D.C."/>
            <person name="Ferrer M."/>
            <person name="Messina E."/>
            <person name="Smedile F."/>
            <person name="La Spada G."/>
            <person name="La Cono V."/>
            <person name="Yakimov M.M."/>
        </authorList>
    </citation>
    <scope>NUCLEOTIDE SEQUENCE [LARGE SCALE GENOMIC DNA]</scope>
    <source>
        <strain evidence="5">AArc-Sl</strain>
    </source>
</reference>
<name>A0A343TF84_9EURY</name>
<dbReference type="Pfam" id="PF05573">
    <property type="entry name" value="NosL"/>
    <property type="match status" value="1"/>
</dbReference>
<dbReference type="InterPro" id="IPR012334">
    <property type="entry name" value="Pectin_lyas_fold"/>
</dbReference>
<feature type="compositionally biased region" description="Basic and acidic residues" evidence="2">
    <location>
        <begin position="656"/>
        <end position="668"/>
    </location>
</feature>
<dbReference type="Proteomes" id="UP000263012">
    <property type="component" value="Chromosome"/>
</dbReference>
<dbReference type="Gene3D" id="2.160.20.10">
    <property type="entry name" value="Single-stranded right-handed beta-helix, Pectin lyase-like"/>
    <property type="match status" value="1"/>
</dbReference>
<feature type="region of interest" description="Disordered" evidence="2">
    <location>
        <begin position="647"/>
        <end position="668"/>
    </location>
</feature>
<dbReference type="Pfam" id="PF05048">
    <property type="entry name" value="NosD"/>
    <property type="match status" value="1"/>
</dbReference>
<evidence type="ECO:0000256" key="1">
    <source>
        <dbReference type="ARBA" id="ARBA00022737"/>
    </source>
</evidence>
<evidence type="ECO:0000259" key="3">
    <source>
        <dbReference type="Pfam" id="PF05048"/>
    </source>
</evidence>
<dbReference type="RefSeq" id="WP_217563477.1">
    <property type="nucleotide sequence ID" value="NZ_CP025066.1"/>
</dbReference>
<dbReference type="InterPro" id="IPR006626">
    <property type="entry name" value="PbH1"/>
</dbReference>
<dbReference type="PANTHER" id="PTHR22990">
    <property type="entry name" value="F-BOX ONLY PROTEIN"/>
    <property type="match status" value="1"/>
</dbReference>
<dbReference type="KEGG" id="hdf:AArcSl_0098"/>
<dbReference type="SUPFAM" id="SSF160387">
    <property type="entry name" value="NosL/MerB-like"/>
    <property type="match status" value="1"/>
</dbReference>
<accession>A0A343TF84</accession>
<dbReference type="SUPFAM" id="SSF51126">
    <property type="entry name" value="Pectin lyase-like"/>
    <property type="match status" value="1"/>
</dbReference>
<keyword evidence="1" id="KW-0677">Repeat</keyword>
<dbReference type="GeneID" id="37876432"/>